<evidence type="ECO:0000256" key="5">
    <source>
        <dbReference type="ARBA" id="ARBA00022989"/>
    </source>
</evidence>
<evidence type="ECO:0000256" key="7">
    <source>
        <dbReference type="SAM" id="MobiDB-lite"/>
    </source>
</evidence>
<dbReference type="InterPro" id="IPR011701">
    <property type="entry name" value="MFS"/>
</dbReference>
<dbReference type="Gene3D" id="1.20.1250.20">
    <property type="entry name" value="MFS general substrate transporter like domains"/>
    <property type="match status" value="2"/>
</dbReference>
<feature type="transmembrane region" description="Helical" evidence="8">
    <location>
        <begin position="145"/>
        <end position="165"/>
    </location>
</feature>
<keyword evidence="5 8" id="KW-1133">Transmembrane helix</keyword>
<feature type="compositionally biased region" description="Basic and acidic residues" evidence="7">
    <location>
        <begin position="205"/>
        <end position="220"/>
    </location>
</feature>
<feature type="region of interest" description="Disordered" evidence="7">
    <location>
        <begin position="199"/>
        <end position="237"/>
    </location>
</feature>
<evidence type="ECO:0000256" key="1">
    <source>
        <dbReference type="ARBA" id="ARBA00004651"/>
    </source>
</evidence>
<accession>A0A147DN35</accession>
<evidence type="ECO:0000313" key="11">
    <source>
        <dbReference type="Proteomes" id="UP000072763"/>
    </source>
</evidence>
<feature type="transmembrane region" description="Helical" evidence="8">
    <location>
        <begin position="80"/>
        <end position="99"/>
    </location>
</feature>
<feature type="transmembrane region" description="Helical" evidence="8">
    <location>
        <begin position="349"/>
        <end position="374"/>
    </location>
</feature>
<feature type="transmembrane region" description="Helical" evidence="8">
    <location>
        <begin position="292"/>
        <end position="310"/>
    </location>
</feature>
<gene>
    <name evidence="10" type="ORF">NS359_13280</name>
</gene>
<dbReference type="Pfam" id="PF07690">
    <property type="entry name" value="MFS_1"/>
    <property type="match status" value="1"/>
</dbReference>
<dbReference type="InterPro" id="IPR020846">
    <property type="entry name" value="MFS_dom"/>
</dbReference>
<keyword evidence="4 8" id="KW-0812">Transmembrane</keyword>
<sequence length="445" mass="45774">MTSTTNDAFDRRGVLLSGFLPAALFAIGEGAIIPIIPIAADSLGASLAFAGFVAALILVGELIGDVPSGVVVGRIGERNAMIGAAVVSVVGLLVCVVSPNAWVLAVGVFLVGVSTAVFALARHAYMTTAIPLRIRARALSSLGGVFRFGYFVGPFVSAGVVHLTGTTQSAFWIHVVCCLAAAVVLLVLRDPATGARGLRLPSRASRPDASDAPDETHATDTRTAPAPHPDEPPTDTGAQFVEREAHGLFRTIRENRAVLARLGSGAALIGALRAGRQVILPLWAVSVGLDDASAALVIGIAGAVDFALFYTSGQIMDRWGRLASALPCMLGLAVSYFLLAWSGHLDARVGWFVAIAIGMSLANGVGSGILMTLGADLAPRGNPAPFLGAWRFTGDFGSAAAPLLISGVTAVASLALASGVMGVLGLVGAGVLLRYVPRYLPRRVR</sequence>
<feature type="transmembrane region" description="Helical" evidence="8">
    <location>
        <begin position="105"/>
        <end position="125"/>
    </location>
</feature>
<name>A0A147DN35_9MICO</name>
<evidence type="ECO:0000259" key="9">
    <source>
        <dbReference type="PROSITE" id="PS50850"/>
    </source>
</evidence>
<feature type="transmembrane region" description="Helical" evidence="8">
    <location>
        <begin position="322"/>
        <end position="343"/>
    </location>
</feature>
<evidence type="ECO:0000256" key="2">
    <source>
        <dbReference type="ARBA" id="ARBA00022448"/>
    </source>
</evidence>
<proteinExistence type="predicted"/>
<protein>
    <submittedName>
        <fullName evidence="10">Major facilitator transporter</fullName>
    </submittedName>
</protein>
<dbReference type="PANTHER" id="PTHR23517:SF2">
    <property type="entry name" value="MULTIDRUG RESISTANCE PROTEIN MDTH"/>
    <property type="match status" value="1"/>
</dbReference>
<dbReference type="OrthoDB" id="3285241at2"/>
<comment type="subcellular location">
    <subcellularLocation>
        <location evidence="1">Cell membrane</location>
        <topology evidence="1">Multi-pass membrane protein</topology>
    </subcellularLocation>
</comment>
<evidence type="ECO:0000256" key="6">
    <source>
        <dbReference type="ARBA" id="ARBA00023136"/>
    </source>
</evidence>
<evidence type="ECO:0000313" key="10">
    <source>
        <dbReference type="EMBL" id="KTR50785.1"/>
    </source>
</evidence>
<keyword evidence="3" id="KW-1003">Cell membrane</keyword>
<feature type="domain" description="Major facilitator superfamily (MFS) profile" evidence="9">
    <location>
        <begin position="14"/>
        <end position="440"/>
    </location>
</feature>
<keyword evidence="2" id="KW-0813">Transport</keyword>
<dbReference type="Proteomes" id="UP000072763">
    <property type="component" value="Unassembled WGS sequence"/>
</dbReference>
<dbReference type="AlphaFoldDB" id="A0A147DN35"/>
<dbReference type="InterPro" id="IPR050171">
    <property type="entry name" value="MFS_Transporters"/>
</dbReference>
<reference evidence="10 11" key="1">
    <citation type="journal article" date="2016" name="Front. Microbiol.">
        <title>Genomic Resource of Rice Seed Associated Bacteria.</title>
        <authorList>
            <person name="Midha S."/>
            <person name="Bansal K."/>
            <person name="Sharma S."/>
            <person name="Kumar N."/>
            <person name="Patil P.P."/>
            <person name="Chaudhry V."/>
            <person name="Patil P.B."/>
        </authorList>
    </citation>
    <scope>NUCLEOTIDE SEQUENCE [LARGE SCALE GENOMIC DNA]</scope>
    <source>
        <strain evidence="10 11">NS359</strain>
    </source>
</reference>
<dbReference type="PATRIC" id="fig|465820.4.peg.2980"/>
<keyword evidence="6 8" id="KW-0472">Membrane</keyword>
<dbReference type="RefSeq" id="WP_058750420.1">
    <property type="nucleotide sequence ID" value="NZ_LDRC01000075.1"/>
</dbReference>
<feature type="transmembrane region" description="Helical" evidence="8">
    <location>
        <begin position="411"/>
        <end position="436"/>
    </location>
</feature>
<dbReference type="GO" id="GO:0022857">
    <property type="term" value="F:transmembrane transporter activity"/>
    <property type="evidence" value="ECO:0007669"/>
    <property type="project" value="InterPro"/>
</dbReference>
<feature type="transmembrane region" description="Helical" evidence="8">
    <location>
        <begin position="386"/>
        <end position="405"/>
    </location>
</feature>
<dbReference type="PANTHER" id="PTHR23517">
    <property type="entry name" value="RESISTANCE PROTEIN MDTM, PUTATIVE-RELATED-RELATED"/>
    <property type="match status" value="1"/>
</dbReference>
<dbReference type="GO" id="GO:0005886">
    <property type="term" value="C:plasma membrane"/>
    <property type="evidence" value="ECO:0007669"/>
    <property type="project" value="UniProtKB-SubCell"/>
</dbReference>
<dbReference type="SUPFAM" id="SSF103473">
    <property type="entry name" value="MFS general substrate transporter"/>
    <property type="match status" value="1"/>
</dbReference>
<dbReference type="EMBL" id="LDRC01000075">
    <property type="protein sequence ID" value="KTR50785.1"/>
    <property type="molecule type" value="Genomic_DNA"/>
</dbReference>
<feature type="transmembrane region" description="Helical" evidence="8">
    <location>
        <begin position="12"/>
        <end position="36"/>
    </location>
</feature>
<evidence type="ECO:0000256" key="3">
    <source>
        <dbReference type="ARBA" id="ARBA00022475"/>
    </source>
</evidence>
<dbReference type="PROSITE" id="PS50850">
    <property type="entry name" value="MFS"/>
    <property type="match status" value="1"/>
</dbReference>
<feature type="transmembrane region" description="Helical" evidence="8">
    <location>
        <begin position="258"/>
        <end position="280"/>
    </location>
</feature>
<feature type="transmembrane region" description="Helical" evidence="8">
    <location>
        <begin position="171"/>
        <end position="188"/>
    </location>
</feature>
<dbReference type="InterPro" id="IPR036259">
    <property type="entry name" value="MFS_trans_sf"/>
</dbReference>
<evidence type="ECO:0000256" key="4">
    <source>
        <dbReference type="ARBA" id="ARBA00022692"/>
    </source>
</evidence>
<dbReference type="STRING" id="465820.NS263_08770"/>
<comment type="caution">
    <text evidence="10">The sequence shown here is derived from an EMBL/GenBank/DDBJ whole genome shotgun (WGS) entry which is preliminary data.</text>
</comment>
<evidence type="ECO:0000256" key="8">
    <source>
        <dbReference type="SAM" id="Phobius"/>
    </source>
</evidence>
<organism evidence="10 11">
    <name type="scientific">Curtobacterium oceanosedimentum</name>
    <dbReference type="NCBI Taxonomy" id="465820"/>
    <lineage>
        <taxon>Bacteria</taxon>
        <taxon>Bacillati</taxon>
        <taxon>Actinomycetota</taxon>
        <taxon>Actinomycetes</taxon>
        <taxon>Micrococcales</taxon>
        <taxon>Microbacteriaceae</taxon>
        <taxon>Curtobacterium</taxon>
    </lineage>
</organism>